<protein>
    <submittedName>
        <fullName evidence="10">Bifunctional lysylphosphatidylglycerol flippase/synthetase MprF</fullName>
    </submittedName>
</protein>
<feature type="transmembrane region" description="Helical" evidence="6">
    <location>
        <begin position="200"/>
        <end position="225"/>
    </location>
</feature>
<evidence type="ECO:0000259" key="9">
    <source>
        <dbReference type="Pfam" id="PF09924"/>
    </source>
</evidence>
<dbReference type="Pfam" id="PF09924">
    <property type="entry name" value="LPG_synthase_C"/>
    <property type="match status" value="1"/>
</dbReference>
<evidence type="ECO:0000256" key="4">
    <source>
        <dbReference type="ARBA" id="ARBA00022989"/>
    </source>
</evidence>
<feature type="transmembrane region" description="Helical" evidence="6">
    <location>
        <begin position="598"/>
        <end position="622"/>
    </location>
</feature>
<dbReference type="EMBL" id="JBHUFC010000001">
    <property type="protein sequence ID" value="MFD1786124.1"/>
    <property type="molecule type" value="Genomic_DNA"/>
</dbReference>
<evidence type="ECO:0000256" key="5">
    <source>
        <dbReference type="ARBA" id="ARBA00023136"/>
    </source>
</evidence>
<evidence type="ECO:0000313" key="11">
    <source>
        <dbReference type="Proteomes" id="UP001597283"/>
    </source>
</evidence>
<dbReference type="RefSeq" id="WP_380937805.1">
    <property type="nucleotide sequence ID" value="NZ_JBHUFC010000001.1"/>
</dbReference>
<dbReference type="Proteomes" id="UP001597283">
    <property type="component" value="Unassembled WGS sequence"/>
</dbReference>
<feature type="transmembrane region" description="Helical" evidence="6">
    <location>
        <begin position="383"/>
        <end position="401"/>
    </location>
</feature>
<dbReference type="InterPro" id="IPR016181">
    <property type="entry name" value="Acyl_CoA_acyltransferase"/>
</dbReference>
<feature type="domain" description="Phosphatidylglycerol lysyltransferase C-terminal" evidence="9">
    <location>
        <begin position="685"/>
        <end position="972"/>
    </location>
</feature>
<dbReference type="NCBIfam" id="NF033480">
    <property type="entry name" value="bifunc_MprF"/>
    <property type="match status" value="1"/>
</dbReference>
<gene>
    <name evidence="10" type="primary">mprF</name>
    <name evidence="10" type="ORF">ACFSC3_00925</name>
</gene>
<sequence length="1021" mass="108771">MRKLVGIIALAIATPAAAGAAAAPSPDGLWLNPHHSVAVETAACGDRLCGRIVWANGEAESDAREAGVTNLVGTTLMQDYRPDGTGRWEGTVFVPDMHHSFASIIDQVTPVSLRVRGCILGGLVCSRRRGRGSRRCPVAERWQGRIASLRRIAERYRGWILGGVAVLLLAVALAALDRLTHEVRLADVKAAVAALPPERIALAVGFTALSYLALTFYDVIALTIIGRPLPWRTAATASFTSYTLSHNLGLALLTGGSARYRVYTAAGLDGPDVARIVGLAGATFWIGVFAVTGVALATHEGALVVPGLALGEGMTHALGVVIVVAIAAAFVATLIHRKPIRLLGMTIPLPGPRQFLAQLAIAAADLSCASAALFVLMPSAAPALLPAFVLAYALGIVASVVTHVPGGIGVFEAVVVAVLPGDKAVLLAALVVYRVVYYLAPLVLGILLLALHEGRRQRHAARFLTGIEAAVESVAPTMLAAAAFGGGALLLLSGALPAEHGRLRDLAHVLPLPFIEASHLAASVVGTLLLLLAPGLYRRLDGANLAARILLVAGAVFSLAKGFDYEEAIVCLVIAGLLQWTRAAFYRRTALTQIPVSGGWLVSIATVFAAAMWAGFFAFRHVPYSDDLWWRVALRGGDAPRFLRASLISGILLGAAVTWRLLAPARALPEAAAPDPERLAQALDHAERSDAMLALTGDKRFFWSDDGRAFAMYAVAGDSWAVMGDPVGPQDAWPELLWQLREAAHRVQARLLLYEVSGAVLDLAIGMGLEIVKFGEEAVIDLAEFDLETPRLRSVRKATRALDRKGLSFRIVPAAAQGCIIDELQAVSDAWLAAKGQREKRFSLGRFDRDYLSRFDIAVAMLDGRVVAFANIWATANRGEASFDLMRHSDDAPSGTMDFLFVHLALWAKARGYRRFSLGMAPLSGIADRRLAPAWARLAAFAFRHGERLYGFRGLRAYKDKFAPRWEPRYVAGPSGIGLLLALRDVTRLIGDRNPASAATSVPPIASTRVAYGLALVPAAA</sequence>
<evidence type="ECO:0000256" key="1">
    <source>
        <dbReference type="ARBA" id="ARBA00004651"/>
    </source>
</evidence>
<feature type="transmembrane region" description="Helical" evidence="6">
    <location>
        <begin position="317"/>
        <end position="335"/>
    </location>
</feature>
<evidence type="ECO:0000256" key="3">
    <source>
        <dbReference type="ARBA" id="ARBA00022692"/>
    </source>
</evidence>
<feature type="chain" id="PRO_5045458291" evidence="7">
    <location>
        <begin position="19"/>
        <end position="1021"/>
    </location>
</feature>
<feature type="transmembrane region" description="Helical" evidence="6">
    <location>
        <begin position="473"/>
        <end position="492"/>
    </location>
</feature>
<keyword evidence="11" id="KW-1185">Reference proteome</keyword>
<feature type="transmembrane region" description="Helical" evidence="6">
    <location>
        <begin position="512"/>
        <end position="533"/>
    </location>
</feature>
<dbReference type="PANTHER" id="PTHR34697:SF2">
    <property type="entry name" value="PHOSPHATIDYLGLYCEROL LYSYLTRANSFERASE"/>
    <property type="match status" value="1"/>
</dbReference>
<feature type="transmembrane region" description="Helical" evidence="6">
    <location>
        <begin position="273"/>
        <end position="297"/>
    </location>
</feature>
<accession>A0ABW4N7W2</accession>
<keyword evidence="5 6" id="KW-0472">Membrane</keyword>
<dbReference type="Gene3D" id="2.40.128.520">
    <property type="match status" value="1"/>
</dbReference>
<evidence type="ECO:0000256" key="7">
    <source>
        <dbReference type="SAM" id="SignalP"/>
    </source>
</evidence>
<dbReference type="PANTHER" id="PTHR34697">
    <property type="entry name" value="PHOSPHATIDYLGLYCEROL LYSYLTRANSFERASE"/>
    <property type="match status" value="1"/>
</dbReference>
<feature type="domain" description="DUF2147" evidence="8">
    <location>
        <begin position="28"/>
        <end position="126"/>
    </location>
</feature>
<proteinExistence type="predicted"/>
<evidence type="ECO:0000256" key="2">
    <source>
        <dbReference type="ARBA" id="ARBA00022475"/>
    </source>
</evidence>
<feature type="signal peptide" evidence="7">
    <location>
        <begin position="1"/>
        <end position="18"/>
    </location>
</feature>
<dbReference type="InterPro" id="IPR019223">
    <property type="entry name" value="DUF2147"/>
</dbReference>
<dbReference type="InterPro" id="IPR051211">
    <property type="entry name" value="PG_lysyltransferase"/>
</dbReference>
<feature type="transmembrane region" description="Helical" evidence="6">
    <location>
        <begin position="158"/>
        <end position="179"/>
    </location>
</feature>
<comment type="caution">
    <text evidence="10">The sequence shown here is derived from an EMBL/GenBank/DDBJ whole genome shotgun (WGS) entry which is preliminary data.</text>
</comment>
<keyword evidence="7" id="KW-0732">Signal</keyword>
<feature type="transmembrane region" description="Helical" evidence="6">
    <location>
        <begin position="435"/>
        <end position="452"/>
    </location>
</feature>
<evidence type="ECO:0000259" key="8">
    <source>
        <dbReference type="Pfam" id="PF09917"/>
    </source>
</evidence>
<evidence type="ECO:0000256" key="6">
    <source>
        <dbReference type="SAM" id="Phobius"/>
    </source>
</evidence>
<keyword evidence="4 6" id="KW-1133">Transmembrane helix</keyword>
<dbReference type="InterPro" id="IPR024320">
    <property type="entry name" value="LPG_synthase_C"/>
</dbReference>
<name>A0ABW4N7W2_9SPHN</name>
<organism evidence="10 11">
    <name type="scientific">Sphingomonas floccifaciens</name>
    <dbReference type="NCBI Taxonomy" id="1844115"/>
    <lineage>
        <taxon>Bacteria</taxon>
        <taxon>Pseudomonadati</taxon>
        <taxon>Pseudomonadota</taxon>
        <taxon>Alphaproteobacteria</taxon>
        <taxon>Sphingomonadales</taxon>
        <taxon>Sphingomonadaceae</taxon>
        <taxon>Sphingomonas</taxon>
    </lineage>
</organism>
<reference evidence="11" key="1">
    <citation type="journal article" date="2019" name="Int. J. Syst. Evol. Microbiol.">
        <title>The Global Catalogue of Microorganisms (GCM) 10K type strain sequencing project: providing services to taxonomists for standard genome sequencing and annotation.</title>
        <authorList>
            <consortium name="The Broad Institute Genomics Platform"/>
            <consortium name="The Broad Institute Genome Sequencing Center for Infectious Disease"/>
            <person name="Wu L."/>
            <person name="Ma J."/>
        </authorList>
    </citation>
    <scope>NUCLEOTIDE SEQUENCE [LARGE SCALE GENOMIC DNA]</scope>
    <source>
        <strain evidence="11">Q85</strain>
    </source>
</reference>
<dbReference type="SUPFAM" id="SSF55729">
    <property type="entry name" value="Acyl-CoA N-acyltransferases (Nat)"/>
    <property type="match status" value="1"/>
</dbReference>
<comment type="subcellular location">
    <subcellularLocation>
        <location evidence="1">Cell membrane</location>
        <topology evidence="1">Multi-pass membrane protein</topology>
    </subcellularLocation>
</comment>
<keyword evidence="2" id="KW-1003">Cell membrane</keyword>
<evidence type="ECO:0000313" key="10">
    <source>
        <dbReference type="EMBL" id="MFD1786124.1"/>
    </source>
</evidence>
<dbReference type="Pfam" id="PF09917">
    <property type="entry name" value="DUF2147"/>
    <property type="match status" value="1"/>
</dbReference>
<keyword evidence="3 6" id="KW-0812">Transmembrane</keyword>